<feature type="compositionally biased region" description="Basic and acidic residues" evidence="1">
    <location>
        <begin position="117"/>
        <end position="153"/>
    </location>
</feature>
<dbReference type="PANTHER" id="PTHR28307:SF2">
    <property type="entry name" value="PROTEIN PAL1"/>
    <property type="match status" value="1"/>
</dbReference>
<reference evidence="2" key="1">
    <citation type="journal article" date="2023" name="Mol. Phylogenet. Evol.">
        <title>Genome-scale phylogeny and comparative genomics of the fungal order Sordariales.</title>
        <authorList>
            <person name="Hensen N."/>
            <person name="Bonometti L."/>
            <person name="Westerberg I."/>
            <person name="Brannstrom I.O."/>
            <person name="Guillou S."/>
            <person name="Cros-Aarteil S."/>
            <person name="Calhoun S."/>
            <person name="Haridas S."/>
            <person name="Kuo A."/>
            <person name="Mondo S."/>
            <person name="Pangilinan J."/>
            <person name="Riley R."/>
            <person name="LaButti K."/>
            <person name="Andreopoulos B."/>
            <person name="Lipzen A."/>
            <person name="Chen C."/>
            <person name="Yan M."/>
            <person name="Daum C."/>
            <person name="Ng V."/>
            <person name="Clum A."/>
            <person name="Steindorff A."/>
            <person name="Ohm R.A."/>
            <person name="Martin F."/>
            <person name="Silar P."/>
            <person name="Natvig D.O."/>
            <person name="Lalanne C."/>
            <person name="Gautier V."/>
            <person name="Ament-Velasquez S.L."/>
            <person name="Kruys A."/>
            <person name="Hutchinson M.I."/>
            <person name="Powell A.J."/>
            <person name="Barry K."/>
            <person name="Miller A.N."/>
            <person name="Grigoriev I.V."/>
            <person name="Debuchy R."/>
            <person name="Gladieux P."/>
            <person name="Hiltunen Thoren M."/>
            <person name="Johannesson H."/>
        </authorList>
    </citation>
    <scope>NUCLEOTIDE SEQUENCE</scope>
    <source>
        <strain evidence="2">CBS 731.68</strain>
    </source>
</reference>
<dbReference type="RefSeq" id="XP_062648630.1">
    <property type="nucleotide sequence ID" value="XM_062794556.1"/>
</dbReference>
<evidence type="ECO:0000313" key="3">
    <source>
        <dbReference type="Proteomes" id="UP001302602"/>
    </source>
</evidence>
<dbReference type="Pfam" id="PF08316">
    <property type="entry name" value="Pal1"/>
    <property type="match status" value="1"/>
</dbReference>
<feature type="compositionally biased region" description="Basic residues" evidence="1">
    <location>
        <begin position="99"/>
        <end position="108"/>
    </location>
</feature>
<protein>
    <submittedName>
        <fullName evidence="2">Pal1-domain-containing protein</fullName>
    </submittedName>
</protein>
<name>A0AAN6U2B0_9PEZI</name>
<feature type="region of interest" description="Disordered" evidence="1">
    <location>
        <begin position="1"/>
        <end position="153"/>
    </location>
</feature>
<comment type="caution">
    <text evidence="2">The sequence shown here is derived from an EMBL/GenBank/DDBJ whole genome shotgun (WGS) entry which is preliminary data.</text>
</comment>
<organism evidence="2 3">
    <name type="scientific">Parathielavia appendiculata</name>
    <dbReference type="NCBI Taxonomy" id="2587402"/>
    <lineage>
        <taxon>Eukaryota</taxon>
        <taxon>Fungi</taxon>
        <taxon>Dikarya</taxon>
        <taxon>Ascomycota</taxon>
        <taxon>Pezizomycotina</taxon>
        <taxon>Sordariomycetes</taxon>
        <taxon>Sordariomycetidae</taxon>
        <taxon>Sordariales</taxon>
        <taxon>Chaetomiaceae</taxon>
        <taxon>Parathielavia</taxon>
    </lineage>
</organism>
<sequence length="445" mass="48426">MSLEKRPSLTAEEIFGSLTLEDKPTASGPPPRPDGAKPPAPPGGRRGPPPPPRDGAPPPNRRGPPPNHRPTRSQEEALRARRRQENGDRAGPLDPSRSPQRRMERRPRRNSESSIMDADKTMTEEEKKQRELRRRERERRHRENRDKKPVSRKIDIIDQLDATSIYGVGMFHHDGPFDALNPHRNRQGSRRAPMQAFPEGSLNNTIGGAGPLNARPDHATFLGQQDDEAFKEWSKGGKDGSEYSSSKKDVPVFDPLGRGSVLHGDQSLGLGTSTFLEGTPAARTAIQKREEERAAEVMNEGLQRKKSLAHRIRNINRGGRDFQPSGRLTNPDGVYGARRSPGQSGPASASLSERNPFFSEFGSGKGEDDSTVRRTDTNASKGSPTSPKGGPGLERRSTTDATGGEDAQPKASGILGRMKSLKGRRQRPAPPGSDADAGPPPGTAV</sequence>
<evidence type="ECO:0000313" key="2">
    <source>
        <dbReference type="EMBL" id="KAK4124859.1"/>
    </source>
</evidence>
<proteinExistence type="predicted"/>
<accession>A0AAN6U2B0</accession>
<dbReference type="EMBL" id="MU853226">
    <property type="protein sequence ID" value="KAK4124859.1"/>
    <property type="molecule type" value="Genomic_DNA"/>
</dbReference>
<dbReference type="AlphaFoldDB" id="A0AAN6U2B0"/>
<dbReference type="Proteomes" id="UP001302602">
    <property type="component" value="Unassembled WGS sequence"/>
</dbReference>
<feature type="compositionally biased region" description="Polar residues" evidence="1">
    <location>
        <begin position="341"/>
        <end position="353"/>
    </location>
</feature>
<feature type="compositionally biased region" description="Basic and acidic residues" evidence="1">
    <location>
        <begin position="72"/>
        <end position="88"/>
    </location>
</feature>
<dbReference type="PANTHER" id="PTHR28307">
    <property type="entry name" value="PROTEIN PAL1"/>
    <property type="match status" value="1"/>
</dbReference>
<evidence type="ECO:0000256" key="1">
    <source>
        <dbReference type="SAM" id="MobiDB-lite"/>
    </source>
</evidence>
<dbReference type="GO" id="GO:0005737">
    <property type="term" value="C:cytoplasm"/>
    <property type="evidence" value="ECO:0007669"/>
    <property type="project" value="TreeGrafter"/>
</dbReference>
<dbReference type="InterPro" id="IPR013226">
    <property type="entry name" value="Pal1"/>
</dbReference>
<keyword evidence="3" id="KW-1185">Reference proteome</keyword>
<feature type="compositionally biased region" description="Basic and acidic residues" evidence="1">
    <location>
        <begin position="365"/>
        <end position="376"/>
    </location>
</feature>
<reference evidence="2" key="2">
    <citation type="submission" date="2023-05" db="EMBL/GenBank/DDBJ databases">
        <authorList>
            <consortium name="Lawrence Berkeley National Laboratory"/>
            <person name="Steindorff A."/>
            <person name="Hensen N."/>
            <person name="Bonometti L."/>
            <person name="Westerberg I."/>
            <person name="Brannstrom I.O."/>
            <person name="Guillou S."/>
            <person name="Cros-Aarteil S."/>
            <person name="Calhoun S."/>
            <person name="Haridas S."/>
            <person name="Kuo A."/>
            <person name="Mondo S."/>
            <person name="Pangilinan J."/>
            <person name="Riley R."/>
            <person name="Labutti K."/>
            <person name="Andreopoulos B."/>
            <person name="Lipzen A."/>
            <person name="Chen C."/>
            <person name="Yanf M."/>
            <person name="Daum C."/>
            <person name="Ng V."/>
            <person name="Clum A."/>
            <person name="Ohm R."/>
            <person name="Martin F."/>
            <person name="Silar P."/>
            <person name="Natvig D."/>
            <person name="Lalanne C."/>
            <person name="Gautier V."/>
            <person name="Ament-Velasquez S.L."/>
            <person name="Kruys A."/>
            <person name="Hutchinson M.I."/>
            <person name="Powell A.J."/>
            <person name="Barry K."/>
            <person name="Miller A.N."/>
            <person name="Grigoriev I.V."/>
            <person name="Debuchy R."/>
            <person name="Gladieux P."/>
            <person name="Thoren M.H."/>
            <person name="Johannesson H."/>
        </authorList>
    </citation>
    <scope>NUCLEOTIDE SEQUENCE</scope>
    <source>
        <strain evidence="2">CBS 731.68</strain>
    </source>
</reference>
<feature type="region of interest" description="Disordered" evidence="1">
    <location>
        <begin position="315"/>
        <end position="445"/>
    </location>
</feature>
<feature type="compositionally biased region" description="Pro residues" evidence="1">
    <location>
        <begin position="27"/>
        <end position="68"/>
    </location>
</feature>
<dbReference type="GeneID" id="87831325"/>
<gene>
    <name evidence="2" type="ORF">N657DRAFT_655058</name>
</gene>
<feature type="region of interest" description="Disordered" evidence="1">
    <location>
        <begin position="232"/>
        <end position="251"/>
    </location>
</feature>